<dbReference type="Pfam" id="PF04024">
    <property type="entry name" value="PspC"/>
    <property type="match status" value="1"/>
</dbReference>
<evidence type="ECO:0000259" key="7">
    <source>
        <dbReference type="Pfam" id="PF04024"/>
    </source>
</evidence>
<evidence type="ECO:0000256" key="4">
    <source>
        <dbReference type="ARBA" id="ARBA00022989"/>
    </source>
</evidence>
<dbReference type="OrthoDB" id="5772680at2"/>
<evidence type="ECO:0000313" key="10">
    <source>
        <dbReference type="EMBL" id="TCC94365.1"/>
    </source>
</evidence>
<feature type="domain" description="Phage shock protein PspC N-terminal" evidence="7">
    <location>
        <begin position="108"/>
        <end position="164"/>
    </location>
</feature>
<dbReference type="GO" id="GO:0005886">
    <property type="term" value="C:plasma membrane"/>
    <property type="evidence" value="ECO:0007669"/>
    <property type="project" value="UniProtKB-SubCell"/>
</dbReference>
<dbReference type="InterPro" id="IPR054319">
    <property type="entry name" value="PspC-rel_ToastRack"/>
</dbReference>
<evidence type="ECO:0000259" key="9">
    <source>
        <dbReference type="Pfam" id="PF22744"/>
    </source>
</evidence>
<feature type="transmembrane region" description="Helical" evidence="6">
    <location>
        <begin position="238"/>
        <end position="265"/>
    </location>
</feature>
<dbReference type="InterPro" id="IPR007168">
    <property type="entry name" value="Phageshock_PspC_N"/>
</dbReference>
<proteinExistence type="predicted"/>
<protein>
    <submittedName>
        <fullName evidence="10">PspC domain-containing protein</fullName>
    </submittedName>
</protein>
<dbReference type="PANTHER" id="PTHR33885">
    <property type="entry name" value="PHAGE SHOCK PROTEIN C"/>
    <property type="match status" value="1"/>
</dbReference>
<evidence type="ECO:0000256" key="1">
    <source>
        <dbReference type="ARBA" id="ARBA00004162"/>
    </source>
</evidence>
<keyword evidence="2" id="KW-1003">Cell membrane</keyword>
<dbReference type="InterPro" id="IPR052027">
    <property type="entry name" value="PspC"/>
</dbReference>
<feature type="transmembrane region" description="Helical" evidence="6">
    <location>
        <begin position="285"/>
        <end position="305"/>
    </location>
</feature>
<accession>A0A4R0N3L4</accession>
<comment type="caution">
    <text evidence="10">The sequence shown here is derived from an EMBL/GenBank/DDBJ whole genome shotgun (WGS) entry which is preliminary data.</text>
</comment>
<organism evidence="10 11">
    <name type="scientific">Pedobacter frigiditerrae</name>
    <dbReference type="NCBI Taxonomy" id="2530452"/>
    <lineage>
        <taxon>Bacteria</taxon>
        <taxon>Pseudomonadati</taxon>
        <taxon>Bacteroidota</taxon>
        <taxon>Sphingobacteriia</taxon>
        <taxon>Sphingobacteriales</taxon>
        <taxon>Sphingobacteriaceae</taxon>
        <taxon>Pedobacter</taxon>
    </lineage>
</organism>
<dbReference type="EMBL" id="SJSK01000001">
    <property type="protein sequence ID" value="TCC94365.1"/>
    <property type="molecule type" value="Genomic_DNA"/>
</dbReference>
<evidence type="ECO:0000256" key="3">
    <source>
        <dbReference type="ARBA" id="ARBA00022692"/>
    </source>
</evidence>
<feature type="transmembrane region" description="Helical" evidence="6">
    <location>
        <begin position="139"/>
        <end position="162"/>
    </location>
</feature>
<name>A0A4R0N3L4_9SPHI</name>
<dbReference type="RefSeq" id="WP_131552224.1">
    <property type="nucleotide sequence ID" value="NZ_SJSK01000001.1"/>
</dbReference>
<dbReference type="Proteomes" id="UP000292884">
    <property type="component" value="Unassembled WGS sequence"/>
</dbReference>
<evidence type="ECO:0000313" key="11">
    <source>
        <dbReference type="Proteomes" id="UP000292884"/>
    </source>
</evidence>
<feature type="domain" description="PspC-related ToastRack" evidence="9">
    <location>
        <begin position="394"/>
        <end position="523"/>
    </location>
</feature>
<evidence type="ECO:0000256" key="6">
    <source>
        <dbReference type="SAM" id="Phobius"/>
    </source>
</evidence>
<dbReference type="AlphaFoldDB" id="A0A4R0N3L4"/>
<evidence type="ECO:0000256" key="2">
    <source>
        <dbReference type="ARBA" id="ARBA00022475"/>
    </source>
</evidence>
<sequence>MKKTLIINIGNSIIHIEEDAYEILTTYLNEIKMHFTKNADDFEIVTDIENRIAEMFAEILVAGQKQVIELADVESVMAQMGQVQDFQTEEDEEETPKATKSSAYEGEKKLYRDTDEGVIAGVCAGLGYYLNIEARWVRLFALLSILLSGAGILAYIILWVVMPRATTRSEKMAMKGEATNLYGYKKSFEEELAAFNEKMKAANEHFQPLMRNSGNFITELIRVIGTFITVSGKVIMKFIAGALIVCGFIALLALVICLAGFLGFWDEDMYRFPFSIINDGFRTEILVGAFITIFIPVLALVLFAIRVAFNKKAINKTVSFALLIIWLFGVSSTVYFATKISAEFQEHAELVQSNELKTYPTYVIDVDKGMEFSREDSLAYNIKENDFGSRVIVNDDDDHPFRVPRNVRIEIEKSENGKTSMVQTYESQGKTFLIALRNAQNIDYRYTQKDSLLTLSPRLRLKSESIWRNQEVHISLKVPVGTHLMLNNNIYRYLQFYYYQCGVEDPTQYREWIMTEDGLKCKSELDKSQELPHPNNP</sequence>
<evidence type="ECO:0000256" key="5">
    <source>
        <dbReference type="ARBA" id="ARBA00023136"/>
    </source>
</evidence>
<dbReference type="Pfam" id="PF22744">
    <property type="entry name" value="Toast-rack_PspC-Cterm"/>
    <property type="match status" value="1"/>
</dbReference>
<comment type="subcellular location">
    <subcellularLocation>
        <location evidence="1">Cell membrane</location>
        <topology evidence="1">Single-pass membrane protein</topology>
    </subcellularLocation>
</comment>
<dbReference type="InterPro" id="IPR054321">
    <property type="entry name" value="PspC-rel_TM"/>
</dbReference>
<dbReference type="Pfam" id="PF22571">
    <property type="entry name" value="LiaI-LiaF-TM_PspC"/>
    <property type="match status" value="1"/>
</dbReference>
<keyword evidence="4 6" id="KW-1133">Transmembrane helix</keyword>
<keyword evidence="3 6" id="KW-0812">Transmembrane</keyword>
<dbReference type="PANTHER" id="PTHR33885:SF3">
    <property type="entry name" value="PHAGE SHOCK PROTEIN C"/>
    <property type="match status" value="1"/>
</dbReference>
<keyword evidence="11" id="KW-1185">Reference proteome</keyword>
<evidence type="ECO:0000259" key="8">
    <source>
        <dbReference type="Pfam" id="PF22571"/>
    </source>
</evidence>
<feature type="domain" description="PspC-related transmembrane region" evidence="8">
    <location>
        <begin position="208"/>
        <end position="344"/>
    </location>
</feature>
<keyword evidence="5 6" id="KW-0472">Membrane</keyword>
<reference evidence="10 11" key="1">
    <citation type="submission" date="2019-02" db="EMBL/GenBank/DDBJ databases">
        <title>Pedobacter sp. RP-1-13 sp. nov., isolated from Arctic soil.</title>
        <authorList>
            <person name="Dahal R.H."/>
        </authorList>
    </citation>
    <scope>NUCLEOTIDE SEQUENCE [LARGE SCALE GENOMIC DNA]</scope>
    <source>
        <strain evidence="10 11">RP-1-13</strain>
    </source>
</reference>
<feature type="transmembrane region" description="Helical" evidence="6">
    <location>
        <begin position="317"/>
        <end position="337"/>
    </location>
</feature>
<gene>
    <name evidence="10" type="ORF">EZ428_06230</name>
</gene>